<dbReference type="AlphaFoldDB" id="A0A2T0SH97"/>
<dbReference type="EMBL" id="PVTE01000020">
    <property type="protein sequence ID" value="PRY32790.1"/>
    <property type="molecule type" value="Genomic_DNA"/>
</dbReference>
<gene>
    <name evidence="1" type="ORF">CLV58_12041</name>
</gene>
<comment type="caution">
    <text evidence="1">The sequence shown here is derived from an EMBL/GenBank/DDBJ whole genome shotgun (WGS) entry which is preliminary data.</text>
</comment>
<dbReference type="OrthoDB" id="958308at2"/>
<name>A0A2T0SH97_9BACT</name>
<reference evidence="1 2" key="1">
    <citation type="submission" date="2018-03" db="EMBL/GenBank/DDBJ databases">
        <title>Genomic Encyclopedia of Archaeal and Bacterial Type Strains, Phase II (KMG-II): from individual species to whole genera.</title>
        <authorList>
            <person name="Goeker M."/>
        </authorList>
    </citation>
    <scope>NUCLEOTIDE SEQUENCE [LARGE SCALE GENOMIC DNA]</scope>
    <source>
        <strain evidence="1 2">DSM 28354</strain>
    </source>
</reference>
<keyword evidence="2" id="KW-1185">Reference proteome</keyword>
<organism evidence="1 2">
    <name type="scientific">Spirosoma oryzae</name>
    <dbReference type="NCBI Taxonomy" id="1469603"/>
    <lineage>
        <taxon>Bacteria</taxon>
        <taxon>Pseudomonadati</taxon>
        <taxon>Bacteroidota</taxon>
        <taxon>Cytophagia</taxon>
        <taxon>Cytophagales</taxon>
        <taxon>Cytophagaceae</taxon>
        <taxon>Spirosoma</taxon>
    </lineage>
</organism>
<proteinExistence type="predicted"/>
<protein>
    <recommendedName>
        <fullName evidence="3">Heavy-metal-binding protein</fullName>
    </recommendedName>
</protein>
<evidence type="ECO:0000313" key="2">
    <source>
        <dbReference type="Proteomes" id="UP000238375"/>
    </source>
</evidence>
<dbReference type="InterPro" id="IPR035439">
    <property type="entry name" value="UPF0145_dom_sf"/>
</dbReference>
<evidence type="ECO:0008006" key="3">
    <source>
        <dbReference type="Google" id="ProtNLM"/>
    </source>
</evidence>
<dbReference type="Proteomes" id="UP000238375">
    <property type="component" value="Unassembled WGS sequence"/>
</dbReference>
<sequence>MKIGYLLLLTACLSGCFPARLYLKNKPNFPVDVFYENQRPERPFEPIRDLEVSEETPVRAGQLVNKRLLKRGNDMQEKELLLARLTLQAKKLGANALVGVKYTYYTSATDNGYSMRGLAVRYRNEEPSGN</sequence>
<dbReference type="SUPFAM" id="SSF117782">
    <property type="entry name" value="YbjQ-like"/>
    <property type="match status" value="1"/>
</dbReference>
<dbReference type="RefSeq" id="WP_106139671.1">
    <property type="nucleotide sequence ID" value="NZ_PVTE01000020.1"/>
</dbReference>
<evidence type="ECO:0000313" key="1">
    <source>
        <dbReference type="EMBL" id="PRY32790.1"/>
    </source>
</evidence>
<accession>A0A2T0SH97</accession>
<dbReference type="Gene3D" id="3.30.110.70">
    <property type="entry name" value="Hypothetical protein apc22750. Chain B"/>
    <property type="match status" value="1"/>
</dbReference>